<dbReference type="InterPro" id="IPR050155">
    <property type="entry name" value="HAD-like_hydrolase_sf"/>
</dbReference>
<accession>A0ABV4WII7</accession>
<dbReference type="RefSeq" id="WP_413277309.1">
    <property type="nucleotide sequence ID" value="NZ_JBHFNT010000075.1"/>
</dbReference>
<dbReference type="SUPFAM" id="SSF56784">
    <property type="entry name" value="HAD-like"/>
    <property type="match status" value="1"/>
</dbReference>
<dbReference type="InterPro" id="IPR023198">
    <property type="entry name" value="PGP-like_dom2"/>
</dbReference>
<name>A0ABV4WII7_9CYAN</name>
<dbReference type="InterPro" id="IPR023214">
    <property type="entry name" value="HAD_sf"/>
</dbReference>
<evidence type="ECO:0000313" key="2">
    <source>
        <dbReference type="Proteomes" id="UP001576780"/>
    </source>
</evidence>
<organism evidence="1 2">
    <name type="scientific">Floridaenema evergladense BLCC-F167</name>
    <dbReference type="NCBI Taxonomy" id="3153639"/>
    <lineage>
        <taxon>Bacteria</taxon>
        <taxon>Bacillati</taxon>
        <taxon>Cyanobacteriota</taxon>
        <taxon>Cyanophyceae</taxon>
        <taxon>Oscillatoriophycideae</taxon>
        <taxon>Aerosakkonematales</taxon>
        <taxon>Aerosakkonemataceae</taxon>
        <taxon>Floridanema</taxon>
        <taxon>Floridanema evergladense</taxon>
    </lineage>
</organism>
<dbReference type="SFLD" id="SFLDG01129">
    <property type="entry name" value="C1.5:_HAD__Beta-PGM__Phosphata"/>
    <property type="match status" value="1"/>
</dbReference>
<reference evidence="1 2" key="1">
    <citation type="submission" date="2024-09" db="EMBL/GenBank/DDBJ databases">
        <title>Floridaenema gen nov. (Aerosakkonemataceae, Aerosakkonematales ord. nov., Cyanobacteria) from benthic tropical and subtropical fresh waters, with the description of four new species.</title>
        <authorList>
            <person name="Moretto J.A."/>
            <person name="Berthold D.E."/>
            <person name="Lefler F.W."/>
            <person name="Huang I.-S."/>
            <person name="Laughinghouse H. IV."/>
        </authorList>
    </citation>
    <scope>NUCLEOTIDE SEQUENCE [LARGE SCALE GENOMIC DNA]</scope>
    <source>
        <strain evidence="1 2">BLCC-F167</strain>
    </source>
</reference>
<dbReference type="Proteomes" id="UP001576780">
    <property type="component" value="Unassembled WGS sequence"/>
</dbReference>
<keyword evidence="2" id="KW-1185">Reference proteome</keyword>
<dbReference type="InterPro" id="IPR036412">
    <property type="entry name" value="HAD-like_sf"/>
</dbReference>
<comment type="caution">
    <text evidence="1">The sequence shown here is derived from an EMBL/GenBank/DDBJ whole genome shotgun (WGS) entry which is preliminary data.</text>
</comment>
<dbReference type="GO" id="GO:0016787">
    <property type="term" value="F:hydrolase activity"/>
    <property type="evidence" value="ECO:0007669"/>
    <property type="project" value="UniProtKB-KW"/>
</dbReference>
<dbReference type="Gene3D" id="3.40.50.1000">
    <property type="entry name" value="HAD superfamily/HAD-like"/>
    <property type="match status" value="1"/>
</dbReference>
<dbReference type="EMBL" id="JBHFNT010000075">
    <property type="protein sequence ID" value="MFB2834880.1"/>
    <property type="molecule type" value="Genomic_DNA"/>
</dbReference>
<keyword evidence="1" id="KW-0378">Hydrolase</keyword>
<dbReference type="PANTHER" id="PTHR43434:SF19">
    <property type="entry name" value="PHOSPHONOACETALDEHYDE HYDROLASE"/>
    <property type="match status" value="1"/>
</dbReference>
<dbReference type="Pfam" id="PF00702">
    <property type="entry name" value="Hydrolase"/>
    <property type="match status" value="1"/>
</dbReference>
<evidence type="ECO:0000313" key="1">
    <source>
        <dbReference type="EMBL" id="MFB2834880.1"/>
    </source>
</evidence>
<dbReference type="SFLD" id="SFLDS00003">
    <property type="entry name" value="Haloacid_Dehalogenase"/>
    <property type="match status" value="1"/>
</dbReference>
<proteinExistence type="predicted"/>
<dbReference type="Gene3D" id="1.10.150.240">
    <property type="entry name" value="Putative phosphatase, domain 2"/>
    <property type="match status" value="1"/>
</dbReference>
<gene>
    <name evidence="1" type="ORF">ACE1CA_10145</name>
</gene>
<sequence length="243" mass="26912">MSNIKLVVCDMAGTTVRDDREVEYCFFKAAEQTDLTASSDRVVAMMGLPKKRVFQTLWQEQIGCDRPDYQTKVETSFAAFKDILETHYRTQPVAPTEGCLDLFTWLKSQGIKIALTTGFYREATNIILERLGWNQGLNSDYIGSDSSLIQASVTPSEIFNNEGRPAPYMIQKAMYQLGIIDSKTVIAIGDTPSDLAAGINANCLYSFGVTNGTHTREQLAAYPNDGLFASLSEFQTKLASLLD</sequence>
<protein>
    <submittedName>
        <fullName evidence="1">HAD family hydrolase</fullName>
    </submittedName>
</protein>
<dbReference type="PANTHER" id="PTHR43434">
    <property type="entry name" value="PHOSPHOGLYCOLATE PHOSPHATASE"/>
    <property type="match status" value="1"/>
</dbReference>